<keyword evidence="3" id="KW-1185">Reference proteome</keyword>
<dbReference type="PROSITE" id="PS51819">
    <property type="entry name" value="VOC"/>
    <property type="match status" value="1"/>
</dbReference>
<dbReference type="CDD" id="cd06587">
    <property type="entry name" value="VOC"/>
    <property type="match status" value="1"/>
</dbReference>
<dbReference type="EMBL" id="JAPZPY010000007">
    <property type="protein sequence ID" value="MCZ8380379.1"/>
    <property type="molecule type" value="Genomic_DNA"/>
</dbReference>
<dbReference type="InterPro" id="IPR037523">
    <property type="entry name" value="VOC_core"/>
</dbReference>
<dbReference type="InterPro" id="IPR029068">
    <property type="entry name" value="Glyas_Bleomycin-R_OHBP_Dase"/>
</dbReference>
<dbReference type="PANTHER" id="PTHR35908:SF1">
    <property type="entry name" value="CONSERVED PROTEIN"/>
    <property type="match status" value="1"/>
</dbReference>
<dbReference type="InterPro" id="IPR041581">
    <property type="entry name" value="Glyoxalase_6"/>
</dbReference>
<dbReference type="Gene3D" id="3.10.180.10">
    <property type="entry name" value="2,3-Dihydroxybiphenyl 1,2-Dioxygenase, domain 1"/>
    <property type="match status" value="1"/>
</dbReference>
<dbReference type="RefSeq" id="WP_269895023.1">
    <property type="nucleotide sequence ID" value="NZ_JAPZPY010000007.1"/>
</dbReference>
<proteinExistence type="predicted"/>
<protein>
    <submittedName>
        <fullName evidence="2">VOC family protein</fullName>
    </submittedName>
</protein>
<evidence type="ECO:0000313" key="2">
    <source>
        <dbReference type="EMBL" id="MCZ8380379.1"/>
    </source>
</evidence>
<accession>A0ABT4PV55</accession>
<reference evidence="2" key="1">
    <citation type="submission" date="2022-12" db="EMBL/GenBank/DDBJ databases">
        <authorList>
            <person name="Deng Y."/>
            <person name="Zhang Y.-Q."/>
        </authorList>
    </citation>
    <scope>NUCLEOTIDE SEQUENCE</scope>
    <source>
        <strain evidence="2">CPCC 205372</strain>
    </source>
</reference>
<organism evidence="2 3">
    <name type="scientific">Mycobacterium hippophais</name>
    <dbReference type="NCBI Taxonomy" id="3016340"/>
    <lineage>
        <taxon>Bacteria</taxon>
        <taxon>Bacillati</taxon>
        <taxon>Actinomycetota</taxon>
        <taxon>Actinomycetes</taxon>
        <taxon>Mycobacteriales</taxon>
        <taxon>Mycobacteriaceae</taxon>
        <taxon>Mycobacterium</taxon>
    </lineage>
</organism>
<evidence type="ECO:0000313" key="3">
    <source>
        <dbReference type="Proteomes" id="UP001142153"/>
    </source>
</evidence>
<feature type="domain" description="VOC" evidence="1">
    <location>
        <begin position="10"/>
        <end position="126"/>
    </location>
</feature>
<dbReference type="SUPFAM" id="SSF54593">
    <property type="entry name" value="Glyoxalase/Bleomycin resistance protein/Dihydroxybiphenyl dioxygenase"/>
    <property type="match status" value="1"/>
</dbReference>
<dbReference type="Pfam" id="PF18029">
    <property type="entry name" value="Glyoxalase_6"/>
    <property type="match status" value="1"/>
</dbReference>
<dbReference type="PANTHER" id="PTHR35908">
    <property type="entry name" value="HYPOTHETICAL FUSION PROTEIN"/>
    <property type="match status" value="1"/>
</dbReference>
<name>A0ABT4PV55_9MYCO</name>
<comment type="caution">
    <text evidence="2">The sequence shown here is derived from an EMBL/GenBank/DDBJ whole genome shotgun (WGS) entry which is preliminary data.</text>
</comment>
<dbReference type="Proteomes" id="UP001142153">
    <property type="component" value="Unassembled WGS sequence"/>
</dbReference>
<sequence>MTTPGPPVGRLGATSIDCPDPAALADFYGALLGMHRLVEAPDGSVVAITDGTGVLAFMRVADYVAPTWPEPGQLQQMHLDVSVDDITDAVAQAVALGAREASHQQAPSLWRVMLDPVGHPFCLTTVTPD</sequence>
<gene>
    <name evidence="2" type="ORF">O6P37_16040</name>
</gene>
<evidence type="ECO:0000259" key="1">
    <source>
        <dbReference type="PROSITE" id="PS51819"/>
    </source>
</evidence>